<dbReference type="Proteomes" id="UP000194432">
    <property type="component" value="Chromosome 1"/>
</dbReference>
<dbReference type="AlphaFoldDB" id="A0A240U334"/>
<dbReference type="InterPro" id="IPR018717">
    <property type="entry name" value="DUF2241"/>
</dbReference>
<evidence type="ECO:0000313" key="2">
    <source>
        <dbReference type="EMBL" id="ART52246.1"/>
    </source>
</evidence>
<dbReference type="InterPro" id="IPR045865">
    <property type="entry name" value="ACT-like_dom_sf"/>
</dbReference>
<evidence type="ECO:0000259" key="1">
    <source>
        <dbReference type="Pfam" id="PF10000"/>
    </source>
</evidence>
<accession>A0A240U334</accession>
<feature type="domain" description="DUF2241" evidence="1">
    <location>
        <begin position="2"/>
        <end position="69"/>
    </location>
</feature>
<dbReference type="SUPFAM" id="SSF55021">
    <property type="entry name" value="ACT-like"/>
    <property type="match status" value="2"/>
</dbReference>
<dbReference type="PANTHER" id="PTHR39199:SF1">
    <property type="entry name" value="BLR5128 PROTEIN"/>
    <property type="match status" value="1"/>
</dbReference>
<organism evidence="2 3">
    <name type="scientific">Acidovorax carolinensis</name>
    <dbReference type="NCBI Taxonomy" id="553814"/>
    <lineage>
        <taxon>Bacteria</taxon>
        <taxon>Pseudomonadati</taxon>
        <taxon>Pseudomonadota</taxon>
        <taxon>Betaproteobacteria</taxon>
        <taxon>Burkholderiales</taxon>
        <taxon>Comamonadaceae</taxon>
        <taxon>Acidovorax</taxon>
    </lineage>
</organism>
<dbReference type="EMBL" id="CP021361">
    <property type="protein sequence ID" value="ART52246.1"/>
    <property type="molecule type" value="Genomic_DNA"/>
</dbReference>
<evidence type="ECO:0000313" key="3">
    <source>
        <dbReference type="Proteomes" id="UP000194432"/>
    </source>
</evidence>
<dbReference type="KEGG" id="acin:CBP34_12110"/>
<keyword evidence="3" id="KW-1185">Reference proteome</keyword>
<dbReference type="Gene3D" id="3.30.2130.10">
    <property type="entry name" value="VC0802-like"/>
    <property type="match status" value="1"/>
</dbReference>
<sequence length="137" mass="15038">MSGEKDQVRLQQMMAPDLRPETYVYCTFQDHRLPADLSPICTFREAEGLTAIVERSQAIQAKVPYIFEAKLITLTVHSSLEAIGFLAMISSALAKEGIPCNAVAAFHHDHLFIPVERADDAFSLLNALSHSSAPAVI</sequence>
<reference evidence="2 3" key="1">
    <citation type="submission" date="2017-05" db="EMBL/GenBank/DDBJ databases">
        <title>Polyphasic characterization of four soil-derived phenanthrene-degrading Acidovorax strains and proposal of Acidovorax phenanthrenivorans sp. nov.</title>
        <authorList>
            <person name="Singleton D.R."/>
            <person name="Lee J."/>
            <person name="Dickey A.N."/>
            <person name="Stroud A."/>
            <person name="Scholl E.H."/>
            <person name="Wright F.A."/>
            <person name="Aitken M.D."/>
        </authorList>
    </citation>
    <scope>NUCLEOTIDE SEQUENCE [LARGE SCALE GENOMIC DNA]</scope>
    <source>
        <strain evidence="2">NA3</strain>
    </source>
</reference>
<dbReference type="Pfam" id="PF10000">
    <property type="entry name" value="ACT_3"/>
    <property type="match status" value="1"/>
</dbReference>
<name>A0A240U334_9BURK</name>
<dbReference type="RefSeq" id="WP_094098160.1">
    <property type="nucleotide sequence ID" value="NZ_CP021361.1"/>
</dbReference>
<dbReference type="PANTHER" id="PTHR39199">
    <property type="entry name" value="BLR5128 PROTEIN"/>
    <property type="match status" value="1"/>
</dbReference>
<protein>
    <submittedName>
        <fullName evidence="2">Ribonuclease H</fullName>
    </submittedName>
</protein>
<proteinExistence type="predicted"/>
<gene>
    <name evidence="2" type="ORF">CBP34_12110</name>
</gene>